<dbReference type="SMART" id="SM00382">
    <property type="entry name" value="AAA"/>
    <property type="match status" value="1"/>
</dbReference>
<evidence type="ECO:0000256" key="3">
    <source>
        <dbReference type="ARBA" id="ARBA00020776"/>
    </source>
</evidence>
<accession>A0ABV7IRR5</accession>
<dbReference type="PANTHER" id="PTHR13779:SF7">
    <property type="entry name" value="ATPASE WRNIP1"/>
    <property type="match status" value="1"/>
</dbReference>
<dbReference type="Gene3D" id="1.10.3710.10">
    <property type="entry name" value="DNA polymerase III clamp loader subunits, C-terminal domain"/>
    <property type="match status" value="1"/>
</dbReference>
<dbReference type="Gene3D" id="3.40.50.300">
    <property type="entry name" value="P-loop containing nucleotide triphosphate hydrolases"/>
    <property type="match status" value="1"/>
</dbReference>
<evidence type="ECO:0000313" key="7">
    <source>
        <dbReference type="EMBL" id="MFC3173906.1"/>
    </source>
</evidence>
<comment type="caution">
    <text evidence="7">The sequence shown here is derived from an EMBL/GenBank/DDBJ whole genome shotgun (WGS) entry which is preliminary data.</text>
</comment>
<evidence type="ECO:0000256" key="2">
    <source>
        <dbReference type="ARBA" id="ARBA00008959"/>
    </source>
</evidence>
<keyword evidence="5" id="KW-0067">ATP-binding</keyword>
<dbReference type="InterPro" id="IPR008921">
    <property type="entry name" value="DNA_pol3_clamp-load_cplx_C"/>
</dbReference>
<comment type="function">
    <text evidence="1">DNA-dependent ATPase that plays important roles in cellular responses to stalled DNA replication processes.</text>
</comment>
<organism evidence="7 8">
    <name type="scientific">Novosphingobium bradum</name>
    <dbReference type="NCBI Taxonomy" id="1737444"/>
    <lineage>
        <taxon>Bacteria</taxon>
        <taxon>Pseudomonadati</taxon>
        <taxon>Pseudomonadota</taxon>
        <taxon>Alphaproteobacteria</taxon>
        <taxon>Sphingomonadales</taxon>
        <taxon>Sphingomonadaceae</taxon>
        <taxon>Novosphingobium</taxon>
    </lineage>
</organism>
<dbReference type="InterPro" id="IPR003593">
    <property type="entry name" value="AAA+_ATPase"/>
</dbReference>
<evidence type="ECO:0000256" key="4">
    <source>
        <dbReference type="ARBA" id="ARBA00022741"/>
    </source>
</evidence>
<dbReference type="Pfam" id="PF16193">
    <property type="entry name" value="AAA_assoc_2"/>
    <property type="match status" value="1"/>
</dbReference>
<dbReference type="RefSeq" id="WP_379509287.1">
    <property type="nucleotide sequence ID" value="NZ_JBHRTQ010000007.1"/>
</dbReference>
<reference evidence="8" key="1">
    <citation type="journal article" date="2019" name="Int. J. Syst. Evol. Microbiol.">
        <title>The Global Catalogue of Microorganisms (GCM) 10K type strain sequencing project: providing services to taxonomists for standard genome sequencing and annotation.</title>
        <authorList>
            <consortium name="The Broad Institute Genomics Platform"/>
            <consortium name="The Broad Institute Genome Sequencing Center for Infectious Disease"/>
            <person name="Wu L."/>
            <person name="Ma J."/>
        </authorList>
    </citation>
    <scope>NUCLEOTIDE SEQUENCE [LARGE SCALE GENOMIC DNA]</scope>
    <source>
        <strain evidence="8">KCTC 42984</strain>
    </source>
</reference>
<evidence type="ECO:0000313" key="8">
    <source>
        <dbReference type="Proteomes" id="UP001595604"/>
    </source>
</evidence>
<dbReference type="Pfam" id="PF00004">
    <property type="entry name" value="AAA"/>
    <property type="match status" value="1"/>
</dbReference>
<dbReference type="InterPro" id="IPR051314">
    <property type="entry name" value="AAA_ATPase_RarA/MGS1/WRNIP1"/>
</dbReference>
<evidence type="ECO:0000256" key="5">
    <source>
        <dbReference type="ARBA" id="ARBA00022840"/>
    </source>
</evidence>
<keyword evidence="4" id="KW-0547">Nucleotide-binding</keyword>
<dbReference type="Proteomes" id="UP001595604">
    <property type="component" value="Unassembled WGS sequence"/>
</dbReference>
<evidence type="ECO:0000256" key="1">
    <source>
        <dbReference type="ARBA" id="ARBA00002393"/>
    </source>
</evidence>
<gene>
    <name evidence="7" type="ORF">ACFOD9_06550</name>
</gene>
<dbReference type="CDD" id="cd00009">
    <property type="entry name" value="AAA"/>
    <property type="match status" value="1"/>
</dbReference>
<name>A0ABV7IRR5_9SPHN</name>
<protein>
    <recommendedName>
        <fullName evidence="3">Replication-associated recombination protein A</fullName>
    </recommendedName>
</protein>
<keyword evidence="8" id="KW-1185">Reference proteome</keyword>
<dbReference type="SUPFAM" id="SSF48019">
    <property type="entry name" value="post-AAA+ oligomerization domain-like"/>
    <property type="match status" value="1"/>
</dbReference>
<dbReference type="InterPro" id="IPR032423">
    <property type="entry name" value="AAA_assoc_2"/>
</dbReference>
<dbReference type="SUPFAM" id="SSF52540">
    <property type="entry name" value="P-loop containing nucleoside triphosphate hydrolases"/>
    <property type="match status" value="1"/>
</dbReference>
<dbReference type="PANTHER" id="PTHR13779">
    <property type="entry name" value="WERNER HELICASE-INTERACTING PROTEIN 1 FAMILY MEMBER"/>
    <property type="match status" value="1"/>
</dbReference>
<feature type="domain" description="AAA+ ATPase" evidence="6">
    <location>
        <begin position="57"/>
        <end position="175"/>
    </location>
</feature>
<proteinExistence type="inferred from homology"/>
<dbReference type="CDD" id="cd18139">
    <property type="entry name" value="HLD_clamp_RarA"/>
    <property type="match status" value="1"/>
</dbReference>
<dbReference type="EMBL" id="JBHRTQ010000007">
    <property type="protein sequence ID" value="MFC3173906.1"/>
    <property type="molecule type" value="Genomic_DNA"/>
</dbReference>
<dbReference type="InterPro" id="IPR003959">
    <property type="entry name" value="ATPase_AAA_core"/>
</dbReference>
<dbReference type="InterPro" id="IPR021886">
    <property type="entry name" value="MgsA_C"/>
</dbReference>
<comment type="similarity">
    <text evidence="2">Belongs to the AAA ATPase family. RarA/MGS1/WRNIP1 subfamily.</text>
</comment>
<dbReference type="Gene3D" id="1.20.272.10">
    <property type="match status" value="1"/>
</dbReference>
<dbReference type="Pfam" id="PF12002">
    <property type="entry name" value="MgsA_C"/>
    <property type="match status" value="1"/>
</dbReference>
<sequence length="441" mass="48109">MPDLFPTALPPAMPDQPVRAAAPLADRLRPRHLGEVIGQEHLTGPDGAIGRMVAAGRLSSMVLWGPPGTGKTSIARLLAQAVGMRYHAVSAVFSGVADLKKAFAEADVAAKAGQRTLLFVDEIHRFNRAQQDGFLPFVEAGTVTLVGATTENPSFELNAALLSRAQVLILHRLDAEALEKLLARAEELEGKPLPLTPEARAALVASADGDGRFLLNQAETLWSVNLAEPLDPAGLGKFIQRRVAVYDKDREGHYNLISALHKALRGSDPQAALYYMARMLTAGEEPLYVLRRLVRFASEDIGLADPQALVQCLAARDAYEFLGSPEGELAVVQACLYCATAPKSNAAYKAHKAAWKSARETGSLMPPANILNAPTKLMKDIGYGAGYAYDHDADDGFSGADYWPEGMAPQTYYRPVERGFEREVLKRLDWWDKKRRERQEP</sequence>
<evidence type="ECO:0000259" key="6">
    <source>
        <dbReference type="SMART" id="SM00382"/>
    </source>
</evidence>
<dbReference type="InterPro" id="IPR027417">
    <property type="entry name" value="P-loop_NTPase"/>
</dbReference>